<dbReference type="Pfam" id="PF02558">
    <property type="entry name" value="ApbA"/>
    <property type="match status" value="1"/>
</dbReference>
<dbReference type="InterPro" id="IPR013752">
    <property type="entry name" value="KPA_reductase"/>
</dbReference>
<dbReference type="InterPro" id="IPR051402">
    <property type="entry name" value="KPR-Related"/>
</dbReference>
<evidence type="ECO:0000313" key="3">
    <source>
        <dbReference type="EMBL" id="KAA1395133.1"/>
    </source>
</evidence>
<dbReference type="OrthoDB" id="9796561at2"/>
<dbReference type="Gene3D" id="1.10.1040.10">
    <property type="entry name" value="N-(1-d-carboxylethyl)-l-norvaline Dehydrogenase, domain 2"/>
    <property type="match status" value="1"/>
</dbReference>
<dbReference type="RefSeq" id="WP_149689803.1">
    <property type="nucleotide sequence ID" value="NZ_SDPQ02000003.1"/>
</dbReference>
<evidence type="ECO:0000313" key="4">
    <source>
        <dbReference type="Proteomes" id="UP000380867"/>
    </source>
</evidence>
<feature type="domain" description="Ketopantoate reductase N-terminal" evidence="1">
    <location>
        <begin position="5"/>
        <end position="144"/>
    </location>
</feature>
<dbReference type="PANTHER" id="PTHR21708:SF26">
    <property type="entry name" value="2-DEHYDROPANTOATE 2-REDUCTASE"/>
    <property type="match status" value="1"/>
</dbReference>
<dbReference type="PANTHER" id="PTHR21708">
    <property type="entry name" value="PROBABLE 2-DEHYDROPANTOATE 2-REDUCTASE"/>
    <property type="match status" value="1"/>
</dbReference>
<comment type="caution">
    <text evidence="3">The sequence shown here is derived from an EMBL/GenBank/DDBJ whole genome shotgun (WGS) entry which is preliminary data.</text>
</comment>
<dbReference type="Pfam" id="PF08546">
    <property type="entry name" value="ApbA_C"/>
    <property type="match status" value="1"/>
</dbReference>
<dbReference type="InterPro" id="IPR036291">
    <property type="entry name" value="NAD(P)-bd_dom_sf"/>
</dbReference>
<dbReference type="Proteomes" id="UP000380867">
    <property type="component" value="Unassembled WGS sequence"/>
</dbReference>
<dbReference type="InterPro" id="IPR013328">
    <property type="entry name" value="6PGD_dom2"/>
</dbReference>
<dbReference type="GO" id="GO:0005737">
    <property type="term" value="C:cytoplasm"/>
    <property type="evidence" value="ECO:0007669"/>
    <property type="project" value="TreeGrafter"/>
</dbReference>
<evidence type="ECO:0000259" key="2">
    <source>
        <dbReference type="Pfam" id="PF08546"/>
    </source>
</evidence>
<dbReference type="AlphaFoldDB" id="A0A5M4F9Q9"/>
<dbReference type="Gene3D" id="3.40.50.720">
    <property type="entry name" value="NAD(P)-binding Rossmann-like Domain"/>
    <property type="match status" value="1"/>
</dbReference>
<dbReference type="SUPFAM" id="SSF48179">
    <property type="entry name" value="6-phosphogluconate dehydrogenase C-terminal domain-like"/>
    <property type="match status" value="1"/>
</dbReference>
<reference evidence="3" key="1">
    <citation type="submission" date="2019-09" db="EMBL/GenBank/DDBJ databases">
        <authorList>
            <person name="Li J."/>
        </authorList>
    </citation>
    <scope>NUCLEOTIDE SEQUENCE [LARGE SCALE GENOMIC DNA]</scope>
    <source>
        <strain evidence="3">JCM 14732</strain>
    </source>
</reference>
<proteinExistence type="predicted"/>
<protein>
    <submittedName>
        <fullName evidence="3">Ketopantoate reductase family protein</fullName>
    </submittedName>
</protein>
<accession>A0A5M4F9Q9</accession>
<dbReference type="EMBL" id="SDPQ02000003">
    <property type="protein sequence ID" value="KAA1395133.1"/>
    <property type="molecule type" value="Genomic_DNA"/>
</dbReference>
<gene>
    <name evidence="3" type="ORF">ESP70_013230</name>
</gene>
<dbReference type="InterPro" id="IPR008927">
    <property type="entry name" value="6-PGluconate_DH-like_C_sf"/>
</dbReference>
<sequence length="328" mass="34103">MTRYVVIGAGALGGLLAAELHTSGIESLLVARGANGEAIRAGGLRIRRPEGTDVVRVPVASGPDEASLRPDDLLVLGVKTQDVEAVLQTWSWLPVEGGGVAADLPVVTLQNGLATEEAVLRRFGEVYAATAWIAASHLSPGEVVSPSWPTVGIIWLGRHHSGTDERAEQIAADLRAARFAATAVDDIAGWKAHKLRGNITNGLDLFAGSADDVAQAAALLVAELDSVFLAASIDVVDPATAVATVPALDIGTVPGHEHRRSTWQSFARGAGSEVDYLNGEIVLLGRLHGVPTPVNETLQRALGARAAAGGSTEPIDVRLLLDPALQPI</sequence>
<keyword evidence="4" id="KW-1185">Reference proteome</keyword>
<dbReference type="SUPFAM" id="SSF51735">
    <property type="entry name" value="NAD(P)-binding Rossmann-fold domains"/>
    <property type="match status" value="1"/>
</dbReference>
<evidence type="ECO:0000259" key="1">
    <source>
        <dbReference type="Pfam" id="PF02558"/>
    </source>
</evidence>
<feature type="domain" description="Ketopantoate reductase C-terminal" evidence="2">
    <location>
        <begin position="214"/>
        <end position="304"/>
    </location>
</feature>
<organism evidence="3 4">
    <name type="scientific">Aeromicrobium ginsengisoli</name>
    <dbReference type="NCBI Taxonomy" id="363867"/>
    <lineage>
        <taxon>Bacteria</taxon>
        <taxon>Bacillati</taxon>
        <taxon>Actinomycetota</taxon>
        <taxon>Actinomycetes</taxon>
        <taxon>Propionibacteriales</taxon>
        <taxon>Nocardioidaceae</taxon>
        <taxon>Aeromicrobium</taxon>
    </lineage>
</organism>
<name>A0A5M4F9Q9_9ACTN</name>
<dbReference type="InterPro" id="IPR013332">
    <property type="entry name" value="KPR_N"/>
</dbReference>